<dbReference type="PROSITE" id="PS51354">
    <property type="entry name" value="GLUTAREDOXIN_2"/>
    <property type="match status" value="1"/>
</dbReference>
<feature type="compositionally biased region" description="Basic and acidic residues" evidence="1">
    <location>
        <begin position="243"/>
        <end position="254"/>
    </location>
</feature>
<feature type="compositionally biased region" description="Basic and acidic residues" evidence="1">
    <location>
        <begin position="140"/>
        <end position="159"/>
    </location>
</feature>
<feature type="compositionally biased region" description="Basic and acidic residues" evidence="1">
    <location>
        <begin position="349"/>
        <end position="360"/>
    </location>
</feature>
<dbReference type="Proteomes" id="UP001358417">
    <property type="component" value="Unassembled WGS sequence"/>
</dbReference>
<evidence type="ECO:0000256" key="1">
    <source>
        <dbReference type="SAM" id="MobiDB-lite"/>
    </source>
</evidence>
<proteinExistence type="predicted"/>
<feature type="compositionally biased region" description="Low complexity" evidence="1">
    <location>
        <begin position="114"/>
        <end position="139"/>
    </location>
</feature>
<feature type="region of interest" description="Disordered" evidence="1">
    <location>
        <begin position="103"/>
        <end position="437"/>
    </location>
</feature>
<evidence type="ECO:0000313" key="3">
    <source>
        <dbReference type="Proteomes" id="UP001358417"/>
    </source>
</evidence>
<sequence>MATPAAADSTLYLYTSLTAGSSHIITATSRLETILKANKIPFRAVDVATDEKARMLWGRRSKGRKLPGLVKFGSIVGDIEQIEEWNEYGELKEQIAGADEFGTLGVSTLSPNPATTTATDTAASTPQRSGPSGPPSRASSETRHISIAEPTKDKEKDAAQKSTDSPGNQILRQLGAEAAAKAAQKKTGTTSAAKVPVKATPSTSDQTPTPAATKLSADAAVESADTATEATASKTPAQLATEGAKRTSIDKIAESEDVATSPVSTSPTQAGDAGEAASTEAQVLEVRRTSSIAKTKSKLSEATPAAESDTVLSDETESKTAVEDSEISATAEPVTRKHRGSDIGEASPEEIRALEKKLSIPEEDEDDEEDDDDDDSEDDDDDDDDDEDEEPDLKKGKSTTTGGVGSTDKAEKEATKGQDPQKEDPKDDNKAGVSVGD</sequence>
<dbReference type="GeneID" id="89973362"/>
<accession>A0AAV9NP22</accession>
<evidence type="ECO:0000313" key="2">
    <source>
        <dbReference type="EMBL" id="KAK5063108.1"/>
    </source>
</evidence>
<dbReference type="AlphaFoldDB" id="A0AAV9NP22"/>
<evidence type="ECO:0008006" key="4">
    <source>
        <dbReference type="Google" id="ProtNLM"/>
    </source>
</evidence>
<feature type="compositionally biased region" description="Low complexity" evidence="1">
    <location>
        <begin position="216"/>
        <end position="233"/>
    </location>
</feature>
<dbReference type="EMBL" id="JAVRRD010000002">
    <property type="protein sequence ID" value="KAK5063108.1"/>
    <property type="molecule type" value="Genomic_DNA"/>
</dbReference>
<feature type="compositionally biased region" description="Polar residues" evidence="1">
    <location>
        <begin position="160"/>
        <end position="171"/>
    </location>
</feature>
<dbReference type="Gene3D" id="3.40.30.10">
    <property type="entry name" value="Glutaredoxin"/>
    <property type="match status" value="1"/>
</dbReference>
<feature type="compositionally biased region" description="Low complexity" evidence="1">
    <location>
        <begin position="176"/>
        <end position="194"/>
    </location>
</feature>
<dbReference type="SUPFAM" id="SSF52833">
    <property type="entry name" value="Thioredoxin-like"/>
    <property type="match status" value="1"/>
</dbReference>
<dbReference type="RefSeq" id="XP_064711380.1">
    <property type="nucleotide sequence ID" value="XM_064848756.1"/>
</dbReference>
<keyword evidence="3" id="KW-1185">Reference proteome</keyword>
<dbReference type="InterPro" id="IPR036249">
    <property type="entry name" value="Thioredoxin-like_sf"/>
</dbReference>
<reference evidence="2 3" key="1">
    <citation type="submission" date="2023-08" db="EMBL/GenBank/DDBJ databases">
        <title>Black Yeasts Isolated from many extreme environments.</title>
        <authorList>
            <person name="Coleine C."/>
            <person name="Stajich J.E."/>
            <person name="Selbmann L."/>
        </authorList>
    </citation>
    <scope>NUCLEOTIDE SEQUENCE [LARGE SCALE GENOMIC DNA]</scope>
    <source>
        <strain evidence="2 3">CCFEE 5792</strain>
    </source>
</reference>
<feature type="compositionally biased region" description="Basic and acidic residues" evidence="1">
    <location>
        <begin position="408"/>
        <end position="430"/>
    </location>
</feature>
<name>A0AAV9NP22_9EURO</name>
<feature type="compositionally biased region" description="Acidic residues" evidence="1">
    <location>
        <begin position="361"/>
        <end position="391"/>
    </location>
</feature>
<protein>
    <recommendedName>
        <fullName evidence="4">Glutaredoxin domain-containing protein</fullName>
    </recommendedName>
</protein>
<gene>
    <name evidence="2" type="ORF">LTR84_005184</name>
</gene>
<feature type="compositionally biased region" description="Polar residues" evidence="1">
    <location>
        <begin position="200"/>
        <end position="210"/>
    </location>
</feature>
<organism evidence="2 3">
    <name type="scientific">Exophiala bonariae</name>
    <dbReference type="NCBI Taxonomy" id="1690606"/>
    <lineage>
        <taxon>Eukaryota</taxon>
        <taxon>Fungi</taxon>
        <taxon>Dikarya</taxon>
        <taxon>Ascomycota</taxon>
        <taxon>Pezizomycotina</taxon>
        <taxon>Eurotiomycetes</taxon>
        <taxon>Chaetothyriomycetidae</taxon>
        <taxon>Chaetothyriales</taxon>
        <taxon>Herpotrichiellaceae</taxon>
        <taxon>Exophiala</taxon>
    </lineage>
</organism>
<comment type="caution">
    <text evidence="2">The sequence shown here is derived from an EMBL/GenBank/DDBJ whole genome shotgun (WGS) entry which is preliminary data.</text>
</comment>